<name>A0A2T5IYQ8_9GAMM</name>
<dbReference type="Gene3D" id="3.30.565.10">
    <property type="entry name" value="Histidine kinase-like ATPase, C-terminal domain"/>
    <property type="match status" value="1"/>
</dbReference>
<dbReference type="NCBIfam" id="NF000949">
    <property type="entry name" value="PRK00095.1-2"/>
    <property type="match status" value="1"/>
</dbReference>
<dbReference type="Pfam" id="PF08676">
    <property type="entry name" value="MutL_C"/>
    <property type="match status" value="1"/>
</dbReference>
<dbReference type="Pfam" id="PF01119">
    <property type="entry name" value="DNA_mis_repair"/>
    <property type="match status" value="1"/>
</dbReference>
<dbReference type="EMBL" id="QAON01000008">
    <property type="protein sequence ID" value="PTQ89124.1"/>
    <property type="molecule type" value="Genomic_DNA"/>
</dbReference>
<protein>
    <recommendedName>
        <fullName evidence="2 5">DNA mismatch repair protein MutL</fullName>
    </recommendedName>
</protein>
<evidence type="ECO:0000256" key="2">
    <source>
        <dbReference type="ARBA" id="ARBA00021975"/>
    </source>
</evidence>
<dbReference type="FunFam" id="3.30.565.10:FF:000003">
    <property type="entry name" value="DNA mismatch repair endonuclease MutL"/>
    <property type="match status" value="1"/>
</dbReference>
<dbReference type="SMART" id="SM00853">
    <property type="entry name" value="MutL_C"/>
    <property type="match status" value="1"/>
</dbReference>
<evidence type="ECO:0000256" key="4">
    <source>
        <dbReference type="ARBA" id="ARBA00023204"/>
    </source>
</evidence>
<dbReference type="SUPFAM" id="SSF118116">
    <property type="entry name" value="DNA mismatch repair protein MutL"/>
    <property type="match status" value="1"/>
</dbReference>
<dbReference type="GO" id="GO:0032300">
    <property type="term" value="C:mismatch repair complex"/>
    <property type="evidence" value="ECO:0007669"/>
    <property type="project" value="InterPro"/>
</dbReference>
<dbReference type="SUPFAM" id="SSF55874">
    <property type="entry name" value="ATPase domain of HSP90 chaperone/DNA topoisomerase II/histidine kinase"/>
    <property type="match status" value="1"/>
</dbReference>
<dbReference type="GO" id="GO:0006298">
    <property type="term" value="P:mismatch repair"/>
    <property type="evidence" value="ECO:0007669"/>
    <property type="project" value="UniProtKB-UniRule"/>
</dbReference>
<gene>
    <name evidence="5" type="primary">mutL</name>
    <name evidence="8" type="ORF">C8N29_1083</name>
</gene>
<comment type="function">
    <text evidence="5">This protein is involved in the repair of mismatches in DNA. It is required for dam-dependent methyl-directed DNA mismatch repair. May act as a 'molecular matchmaker', a protein that promotes the formation of a stable complex between two or more DNA-binding proteins in an ATP-dependent manner without itself being part of a final effector complex.</text>
</comment>
<dbReference type="InterPro" id="IPR014762">
    <property type="entry name" value="DNA_mismatch_repair_CS"/>
</dbReference>
<dbReference type="CDD" id="cd16926">
    <property type="entry name" value="HATPase_MutL-MLH-PMS-like"/>
    <property type="match status" value="1"/>
</dbReference>
<dbReference type="GO" id="GO:0005524">
    <property type="term" value="F:ATP binding"/>
    <property type="evidence" value="ECO:0007669"/>
    <property type="project" value="InterPro"/>
</dbReference>
<sequence>MTLARINRLDVQLANQIAAGEVVERPASVVKELLENAIDAGATQIDITVEEGGIRLLQIRDNGIGIHPDDLALALARHATSKIKKLEDLDAVASLGFRGEALASIASVSRLSLTSSQLDSGIGWCVQTEGRDMTASVSPAHHARGTTVTVRDIFFNTPARRKFLKSAPTEFSHIEEVVRRLSLANFDVGINLQHNGNKRWHFKPAPSDLDKLRRVSTLCGQSFVEDAIPVDVSLSGLQLYGWLGRPSMARSQADMQYFYVNGRVVRDKVVNHAIRTAYRDVLAPNRHPAFVLFLEIDPAAVDVNVHPTKHEVRFREQRAVHEFLARHIHRALSALHTTAYPESEATAQMTSSPYLQGTNPTVPTQQTPLTLTNGSLHSYQSYPIKQAGTPIVQENLAAYLAPLREVTPVELASTLPDMPPLGYALAQLHGVYILAQNAQGLIIVDMHAAHERLLYERLKLAWQTGRLASQPLLLAQTIAVSRAEAELVEPAQQWFKQLGLELDRMGEESLAVRAVPALLVKADLTALIRDILADVKTHGQSQRVEEAINELFGTMACHGAVRANRALSLPEMNALLRDMEVTAFSGQCNHGRPTWKQFSMTDLDKLFWRGR</sequence>
<evidence type="ECO:0000256" key="1">
    <source>
        <dbReference type="ARBA" id="ARBA00006082"/>
    </source>
</evidence>
<dbReference type="InterPro" id="IPR020568">
    <property type="entry name" value="Ribosomal_Su5_D2-typ_SF"/>
</dbReference>
<dbReference type="OrthoDB" id="9763467at2"/>
<dbReference type="FunFam" id="3.30.230.10:FF:000013">
    <property type="entry name" value="DNA mismatch repair endonuclease MutL"/>
    <property type="match status" value="1"/>
</dbReference>
<dbReference type="GO" id="GO:0016887">
    <property type="term" value="F:ATP hydrolysis activity"/>
    <property type="evidence" value="ECO:0007669"/>
    <property type="project" value="InterPro"/>
</dbReference>
<feature type="domain" description="DNA mismatch repair protein S5" evidence="7">
    <location>
        <begin position="215"/>
        <end position="333"/>
    </location>
</feature>
<dbReference type="NCBIfam" id="TIGR00585">
    <property type="entry name" value="mutl"/>
    <property type="match status" value="1"/>
</dbReference>
<dbReference type="GO" id="GO:0140664">
    <property type="term" value="F:ATP-dependent DNA damage sensor activity"/>
    <property type="evidence" value="ECO:0007669"/>
    <property type="project" value="InterPro"/>
</dbReference>
<comment type="caution">
    <text evidence="8">The sequence shown here is derived from an EMBL/GenBank/DDBJ whole genome shotgun (WGS) entry which is preliminary data.</text>
</comment>
<dbReference type="HAMAP" id="MF_00149">
    <property type="entry name" value="DNA_mis_repair"/>
    <property type="match status" value="1"/>
</dbReference>
<evidence type="ECO:0000256" key="3">
    <source>
        <dbReference type="ARBA" id="ARBA00022763"/>
    </source>
</evidence>
<dbReference type="SMART" id="SM01340">
    <property type="entry name" value="DNA_mis_repair"/>
    <property type="match status" value="1"/>
</dbReference>
<evidence type="ECO:0000256" key="5">
    <source>
        <dbReference type="HAMAP-Rule" id="MF_00149"/>
    </source>
</evidence>
<dbReference type="Pfam" id="PF13589">
    <property type="entry name" value="HATPase_c_3"/>
    <property type="match status" value="1"/>
</dbReference>
<dbReference type="PANTHER" id="PTHR10073">
    <property type="entry name" value="DNA MISMATCH REPAIR PROTEIN MLH, PMS, MUTL"/>
    <property type="match status" value="1"/>
</dbReference>
<accession>A0A2T5IYQ8</accession>
<reference evidence="8 9" key="1">
    <citation type="submission" date="2018-04" db="EMBL/GenBank/DDBJ databases">
        <title>Genomic Encyclopedia of Archaeal and Bacterial Type Strains, Phase II (KMG-II): from individual species to whole genera.</title>
        <authorList>
            <person name="Goeker M."/>
        </authorList>
    </citation>
    <scope>NUCLEOTIDE SEQUENCE [LARGE SCALE GENOMIC DNA]</scope>
    <source>
        <strain evidence="8 9">DSM 5822</strain>
    </source>
</reference>
<dbReference type="InterPro" id="IPR038973">
    <property type="entry name" value="MutL/Mlh/Pms-like"/>
</dbReference>
<keyword evidence="4 5" id="KW-0234">DNA repair</keyword>
<dbReference type="RefSeq" id="WP_107865769.1">
    <property type="nucleotide sequence ID" value="NZ_QAON01000008.1"/>
</dbReference>
<dbReference type="GO" id="GO:0030983">
    <property type="term" value="F:mismatched DNA binding"/>
    <property type="evidence" value="ECO:0007669"/>
    <property type="project" value="InterPro"/>
</dbReference>
<dbReference type="Gene3D" id="3.30.1370.100">
    <property type="entry name" value="MutL, C-terminal domain, regulatory subdomain"/>
    <property type="match status" value="1"/>
</dbReference>
<keyword evidence="9" id="KW-1185">Reference proteome</keyword>
<dbReference type="InterPro" id="IPR020667">
    <property type="entry name" value="DNA_mismatch_repair_MutL"/>
</dbReference>
<evidence type="ECO:0000313" key="9">
    <source>
        <dbReference type="Proteomes" id="UP000244223"/>
    </source>
</evidence>
<dbReference type="InterPro" id="IPR037198">
    <property type="entry name" value="MutL_C_sf"/>
</dbReference>
<evidence type="ECO:0000313" key="8">
    <source>
        <dbReference type="EMBL" id="PTQ89124.1"/>
    </source>
</evidence>
<dbReference type="SUPFAM" id="SSF54211">
    <property type="entry name" value="Ribosomal protein S5 domain 2-like"/>
    <property type="match status" value="1"/>
</dbReference>
<dbReference type="InterPro" id="IPR042121">
    <property type="entry name" value="MutL_C_regsub"/>
</dbReference>
<keyword evidence="3 5" id="KW-0227">DNA damage</keyword>
<comment type="similarity">
    <text evidence="1 5">Belongs to the DNA mismatch repair MutL/HexB family.</text>
</comment>
<dbReference type="PROSITE" id="PS00058">
    <property type="entry name" value="DNA_MISMATCH_REPAIR_1"/>
    <property type="match status" value="1"/>
</dbReference>
<dbReference type="InterPro" id="IPR042120">
    <property type="entry name" value="MutL_C_dimsub"/>
</dbReference>
<dbReference type="InterPro" id="IPR013507">
    <property type="entry name" value="DNA_mismatch_S5_2-like"/>
</dbReference>
<evidence type="ECO:0000259" key="7">
    <source>
        <dbReference type="SMART" id="SM01340"/>
    </source>
</evidence>
<dbReference type="AlphaFoldDB" id="A0A2T5IYQ8"/>
<dbReference type="InterPro" id="IPR014790">
    <property type="entry name" value="MutL_C"/>
</dbReference>
<dbReference type="Proteomes" id="UP000244223">
    <property type="component" value="Unassembled WGS sequence"/>
</dbReference>
<dbReference type="CDD" id="cd03482">
    <property type="entry name" value="MutL_Trans_MutL"/>
    <property type="match status" value="1"/>
</dbReference>
<dbReference type="InterPro" id="IPR002099">
    <property type="entry name" value="MutL/Mlh/PMS"/>
</dbReference>
<dbReference type="PANTHER" id="PTHR10073:SF12">
    <property type="entry name" value="DNA MISMATCH REPAIR PROTEIN MLH1"/>
    <property type="match status" value="1"/>
</dbReference>
<feature type="domain" description="MutL C-terminal dimerisation" evidence="6">
    <location>
        <begin position="424"/>
        <end position="567"/>
    </location>
</feature>
<dbReference type="InterPro" id="IPR036890">
    <property type="entry name" value="HATPase_C_sf"/>
</dbReference>
<evidence type="ECO:0000259" key="6">
    <source>
        <dbReference type="SMART" id="SM00853"/>
    </source>
</evidence>
<organism evidence="8 9">
    <name type="scientific">Agitococcus lubricus</name>
    <dbReference type="NCBI Taxonomy" id="1077255"/>
    <lineage>
        <taxon>Bacteria</taxon>
        <taxon>Pseudomonadati</taxon>
        <taxon>Pseudomonadota</taxon>
        <taxon>Gammaproteobacteria</taxon>
        <taxon>Moraxellales</taxon>
        <taxon>Moraxellaceae</taxon>
        <taxon>Agitococcus</taxon>
    </lineage>
</organism>
<dbReference type="InterPro" id="IPR014721">
    <property type="entry name" value="Ribsml_uS5_D2-typ_fold_subgr"/>
</dbReference>
<dbReference type="Gene3D" id="3.30.230.10">
    <property type="match status" value="1"/>
</dbReference>
<dbReference type="Gene3D" id="3.30.1540.20">
    <property type="entry name" value="MutL, C-terminal domain, dimerisation subdomain"/>
    <property type="match status" value="1"/>
</dbReference>
<proteinExistence type="inferred from homology"/>